<dbReference type="Proteomes" id="UP000659388">
    <property type="component" value="Unassembled WGS sequence"/>
</dbReference>
<name>A0A937F4P6_9BACT</name>
<evidence type="ECO:0000313" key="1">
    <source>
        <dbReference type="EMBL" id="MBL3654832.1"/>
    </source>
</evidence>
<dbReference type="AlphaFoldDB" id="A0A937F4P6"/>
<dbReference type="RefSeq" id="WP_202241951.1">
    <property type="nucleotide sequence ID" value="NZ_JAESIY010000001.1"/>
</dbReference>
<accession>A0A937F4P6</accession>
<evidence type="ECO:0000313" key="2">
    <source>
        <dbReference type="Proteomes" id="UP000659388"/>
    </source>
</evidence>
<reference evidence="1" key="1">
    <citation type="submission" date="2021-01" db="EMBL/GenBank/DDBJ databases">
        <title>Fulvivirga kasyanovii gen. nov., sp nov., a novel member of the phylum Bacteroidetes isolated from seawater in a mussel farm.</title>
        <authorList>
            <person name="Zhao L.-H."/>
            <person name="Wang Z.-J."/>
        </authorList>
    </citation>
    <scope>NUCLEOTIDE SEQUENCE</scope>
    <source>
        <strain evidence="1">2943</strain>
    </source>
</reference>
<comment type="caution">
    <text evidence="1">The sequence shown here is derived from an EMBL/GenBank/DDBJ whole genome shotgun (WGS) entry which is preliminary data.</text>
</comment>
<sequence>MKGEISNKPLYFEIPDSTLQVFFVILAYAEQNPDKVYLFDESNHSLLQACQKFLSLKLKRITDENEAYSIFNIRIDHSKPETQLLNLSAPLIFPKIIVNRFYKKANLKDHRLYFRGILTKPRFKECMLMFLTIKDFSATFQMVRKSLKSKSFQIDTEKVYFDFTDRGRQKEFKYLDDNYYREMSGFKYVFCPKGDFTWTYRFFEAIQLGAIPICKHKHSLYNDFYYYRKIDQSSNHNALKLIEQNLTSFKSKFYLKDEGFSEFA</sequence>
<gene>
    <name evidence="1" type="ORF">JL102_01720</name>
</gene>
<keyword evidence="2" id="KW-1185">Reference proteome</keyword>
<organism evidence="1 2">
    <name type="scientific">Fulvivirga sediminis</name>
    <dbReference type="NCBI Taxonomy" id="2803949"/>
    <lineage>
        <taxon>Bacteria</taxon>
        <taxon>Pseudomonadati</taxon>
        <taxon>Bacteroidota</taxon>
        <taxon>Cytophagia</taxon>
        <taxon>Cytophagales</taxon>
        <taxon>Fulvivirgaceae</taxon>
        <taxon>Fulvivirga</taxon>
    </lineage>
</organism>
<dbReference type="EMBL" id="JAESIY010000001">
    <property type="protein sequence ID" value="MBL3654832.1"/>
    <property type="molecule type" value="Genomic_DNA"/>
</dbReference>
<protein>
    <recommendedName>
        <fullName evidence="3">Exostosin GT47 domain-containing protein</fullName>
    </recommendedName>
</protein>
<proteinExistence type="predicted"/>
<evidence type="ECO:0008006" key="3">
    <source>
        <dbReference type="Google" id="ProtNLM"/>
    </source>
</evidence>